<dbReference type="NCBIfam" id="NF033538">
    <property type="entry name" value="transpos_IS91"/>
    <property type="match status" value="1"/>
</dbReference>
<dbReference type="GO" id="GO:0006313">
    <property type="term" value="P:DNA transposition"/>
    <property type="evidence" value="ECO:0007669"/>
    <property type="project" value="InterPro"/>
</dbReference>
<dbReference type="PANTHER" id="PTHR37023:SF1">
    <property type="entry name" value="ISSOD25 TRANSPOSASE TNPA_ISSOD25"/>
    <property type="match status" value="1"/>
</dbReference>
<dbReference type="Pfam" id="PF04986">
    <property type="entry name" value="Y2_Tnp"/>
    <property type="match status" value="1"/>
</dbReference>
<evidence type="ECO:0000313" key="3">
    <source>
        <dbReference type="EMBL" id="BAJ02472.1"/>
    </source>
</evidence>
<dbReference type="AlphaFoldDB" id="D4ZLC3"/>
<evidence type="ECO:0000259" key="1">
    <source>
        <dbReference type="Pfam" id="PF04986"/>
    </source>
</evidence>
<dbReference type="EMBL" id="AP011177">
    <property type="protein sequence ID" value="BAJ02472.1"/>
    <property type="molecule type" value="Genomic_DNA"/>
</dbReference>
<dbReference type="InterPro" id="IPR007069">
    <property type="entry name" value="Transposase_32"/>
</dbReference>
<organism evidence="3 5">
    <name type="scientific">Shewanella violacea (strain JCM 10179 / CIP 106290 / LMG 19151 / DSS12)</name>
    <dbReference type="NCBI Taxonomy" id="637905"/>
    <lineage>
        <taxon>Bacteria</taxon>
        <taxon>Pseudomonadati</taxon>
        <taxon>Pseudomonadota</taxon>
        <taxon>Gammaproteobacteria</taxon>
        <taxon>Alteromonadales</taxon>
        <taxon>Shewanellaceae</taxon>
        <taxon>Shewanella</taxon>
    </lineage>
</organism>
<dbReference type="EMBL" id="AP011177">
    <property type="protein sequence ID" value="BAJ02622.1"/>
    <property type="molecule type" value="Genomic_DNA"/>
</dbReference>
<sequence>MGVWRMTFIDILRDHLDAFNQAYEQQITSSMQQAIHAMLSCRSNTERTSQWACQSCTHIADFPLSCGHRSCPQCQHNTTIDWLAKQQAKLLPVEYYMVTFTLPFELRVIAKHQPESMYQAMFWGAASVLKEFAKNSKQLGGEIGFTGVLHTHNRRRDFHPHIHFIIPAGSFNKDKKQWRKSKGKYLFNAFNLATVWRARLLELLTNKLGIKLPEHLPNKWVVDCQHVGKGLPALKYLSRYLYRGVLPDKCITSVVNEQVSFEYQNSQTKTTEIRTLPVTEFLWLVLQHVLPKGLRRVRDYGLLRGSAANLRQRIRLMLAVAGVVFAPLESSTKTQAIRPCPCCKQPMKFMGVHGNKHARPTSFIMQITREPNATV</sequence>
<dbReference type="GO" id="GO:0004803">
    <property type="term" value="F:transposase activity"/>
    <property type="evidence" value="ECO:0007669"/>
    <property type="project" value="InterPro"/>
</dbReference>
<dbReference type="KEGG" id="svo:SVI_2651"/>
<dbReference type="GO" id="GO:0003677">
    <property type="term" value="F:DNA binding"/>
    <property type="evidence" value="ECO:0007669"/>
    <property type="project" value="InterPro"/>
</dbReference>
<accession>D4ZLC3</accession>
<name>D4ZLC3_SHEVD</name>
<dbReference type="InterPro" id="IPR026889">
    <property type="entry name" value="Zn_Tnp"/>
</dbReference>
<dbReference type="Proteomes" id="UP000002350">
    <property type="component" value="Chromosome"/>
</dbReference>
<reference evidence="3" key="1">
    <citation type="submission" date="2009-04" db="EMBL/GenBank/DDBJ databases">
        <title>Shewanella violocea DSS2 complete genome.</title>
        <authorList>
            <person name="Mori H."/>
        </authorList>
    </citation>
    <scope>NUCLEOTIDE SEQUENCE</scope>
    <source>
        <strain evidence="3">DSS12</strain>
    </source>
</reference>
<gene>
    <name evidence="3" type="ordered locus">SVI_2501</name>
    <name evidence="4" type="ordered locus">SVI_2651</name>
</gene>
<dbReference type="STRING" id="637905.SVI_2501"/>
<proteinExistence type="predicted"/>
<evidence type="ECO:0000313" key="5">
    <source>
        <dbReference type="Proteomes" id="UP000002350"/>
    </source>
</evidence>
<dbReference type="eggNOG" id="COG0517">
    <property type="taxonomic scope" value="Bacteria"/>
</dbReference>
<protein>
    <submittedName>
        <fullName evidence="3">Transposase, putative</fullName>
    </submittedName>
</protein>
<evidence type="ECO:0000259" key="2">
    <source>
        <dbReference type="Pfam" id="PF14319"/>
    </source>
</evidence>
<dbReference type="PANTHER" id="PTHR37023">
    <property type="entry name" value="TRANSPOSASE"/>
    <property type="match status" value="1"/>
</dbReference>
<feature type="domain" description="Transposase IS801/IS1294" evidence="1">
    <location>
        <begin position="144"/>
        <end position="304"/>
    </location>
</feature>
<dbReference type="KEGG" id="svo:SVI_2501"/>
<evidence type="ECO:0000313" key="4">
    <source>
        <dbReference type="EMBL" id="BAJ02622.1"/>
    </source>
</evidence>
<feature type="domain" description="Transposase zinc-binding" evidence="2">
    <location>
        <begin position="11"/>
        <end position="102"/>
    </location>
</feature>
<dbReference type="InterPro" id="IPR054832">
    <property type="entry name" value="transpos_IS91"/>
</dbReference>
<dbReference type="Pfam" id="PF14319">
    <property type="entry name" value="Zn_Tnp_IS91"/>
    <property type="match status" value="1"/>
</dbReference>
<keyword evidence="5" id="KW-1185">Reference proteome</keyword>
<dbReference type="HOGENOM" id="CLU_038153_1_0_6"/>
<reference evidence="5" key="2">
    <citation type="journal article" date="2010" name="Mol. Biosyst.">
        <title>Complete genome sequence and comparative analysis of Shewanella violacea, a psychrophilic and piezophilic bacterium from deep sea floor sediments.</title>
        <authorList>
            <person name="Aono E."/>
            <person name="Baba T."/>
            <person name="Ara T."/>
            <person name="Nishi T."/>
            <person name="Nakamichi T."/>
            <person name="Inamoto E."/>
            <person name="Toyonaga H."/>
            <person name="Hasegawa M."/>
            <person name="Takai Y."/>
            <person name="Okumura Y."/>
            <person name="Baba M."/>
            <person name="Tomita M."/>
            <person name="Kato C."/>
            <person name="Oshima T."/>
            <person name="Nakasone K."/>
            <person name="Mori H."/>
        </authorList>
    </citation>
    <scope>NUCLEOTIDE SEQUENCE [LARGE SCALE GENOMIC DNA]</scope>
    <source>
        <strain evidence="5">JCM 10179 / CIP 106290 / LMG 19151 / DSS12</strain>
    </source>
</reference>